<sequence>MEFSMESLSFLSL</sequence>
<dbReference type="EMBL" id="GGEC01006527">
    <property type="protein sequence ID" value="MBW87010.1"/>
    <property type="molecule type" value="Transcribed_RNA"/>
</dbReference>
<reference evidence="1" key="1">
    <citation type="submission" date="2018-02" db="EMBL/GenBank/DDBJ databases">
        <title>Rhizophora mucronata_Transcriptome.</title>
        <authorList>
            <person name="Meera S.P."/>
            <person name="Sreeshan A."/>
            <person name="Augustine A."/>
        </authorList>
    </citation>
    <scope>NUCLEOTIDE SEQUENCE</scope>
    <source>
        <tissue evidence="1">Leaf</tissue>
    </source>
</reference>
<accession>A0A2P2J0P6</accession>
<protein>
    <submittedName>
        <fullName evidence="1">Uncharacterized protein</fullName>
    </submittedName>
</protein>
<proteinExistence type="predicted"/>
<evidence type="ECO:0000313" key="1">
    <source>
        <dbReference type="EMBL" id="MBW87010.1"/>
    </source>
</evidence>
<name>A0A2P2J0P6_RHIMU</name>
<organism evidence="1">
    <name type="scientific">Rhizophora mucronata</name>
    <name type="common">Asiatic mangrove</name>
    <dbReference type="NCBI Taxonomy" id="61149"/>
    <lineage>
        <taxon>Eukaryota</taxon>
        <taxon>Viridiplantae</taxon>
        <taxon>Streptophyta</taxon>
        <taxon>Embryophyta</taxon>
        <taxon>Tracheophyta</taxon>
        <taxon>Spermatophyta</taxon>
        <taxon>Magnoliopsida</taxon>
        <taxon>eudicotyledons</taxon>
        <taxon>Gunneridae</taxon>
        <taxon>Pentapetalae</taxon>
        <taxon>rosids</taxon>
        <taxon>fabids</taxon>
        <taxon>Malpighiales</taxon>
        <taxon>Rhizophoraceae</taxon>
        <taxon>Rhizophora</taxon>
    </lineage>
</organism>